<name>A0AAW9CUA8_BURTH</name>
<evidence type="ECO:0000313" key="3">
    <source>
        <dbReference type="Proteomes" id="UP001272137"/>
    </source>
</evidence>
<dbReference type="Proteomes" id="UP001272137">
    <property type="component" value="Unassembled WGS sequence"/>
</dbReference>
<accession>A0AAW9CUA8</accession>
<comment type="caution">
    <text evidence="2">The sequence shown here is derived from an EMBL/GenBank/DDBJ whole genome shotgun (WGS) entry which is preliminary data.</text>
</comment>
<evidence type="ECO:0000256" key="1">
    <source>
        <dbReference type="SAM" id="MobiDB-lite"/>
    </source>
</evidence>
<dbReference type="AlphaFoldDB" id="A0AAW9CUA8"/>
<reference evidence="2" key="1">
    <citation type="submission" date="2018-08" db="EMBL/GenBank/DDBJ databases">
        <title>Identification of Burkholderia cepacia strains that express a Burkholderia pseudomallei-like capsular polysaccharide.</title>
        <authorList>
            <person name="Burtnick M.N."/>
            <person name="Vongsouvath M."/>
            <person name="Newton P."/>
            <person name="Wuthiekanun V."/>
            <person name="Limmathurotsakul D."/>
            <person name="Brett P.J."/>
            <person name="Chantratita N."/>
            <person name="Dance D.A."/>
        </authorList>
    </citation>
    <scope>NUCLEOTIDE SEQUENCE</scope>
    <source>
        <strain evidence="2">SBXCC001</strain>
    </source>
</reference>
<feature type="region of interest" description="Disordered" evidence="1">
    <location>
        <begin position="1"/>
        <end position="34"/>
    </location>
</feature>
<protein>
    <submittedName>
        <fullName evidence="2">Uncharacterized protein</fullName>
    </submittedName>
</protein>
<gene>
    <name evidence="2" type="ORF">C7S16_7218</name>
</gene>
<evidence type="ECO:0000313" key="2">
    <source>
        <dbReference type="EMBL" id="MDW9251306.1"/>
    </source>
</evidence>
<sequence>MRSLAASRRPLSVRARSRNSASLDQGAGRGPRTALCSDRLGLPREAGFRGRAPCPASPQRVARRAAVFRRALVALIA</sequence>
<organism evidence="2 3">
    <name type="scientific">Burkholderia thailandensis</name>
    <dbReference type="NCBI Taxonomy" id="57975"/>
    <lineage>
        <taxon>Bacteria</taxon>
        <taxon>Pseudomonadati</taxon>
        <taxon>Pseudomonadota</taxon>
        <taxon>Betaproteobacteria</taxon>
        <taxon>Burkholderiales</taxon>
        <taxon>Burkholderiaceae</taxon>
        <taxon>Burkholderia</taxon>
        <taxon>pseudomallei group</taxon>
    </lineage>
</organism>
<dbReference type="EMBL" id="QXCT01000001">
    <property type="protein sequence ID" value="MDW9251306.1"/>
    <property type="molecule type" value="Genomic_DNA"/>
</dbReference>
<proteinExistence type="predicted"/>